<feature type="domain" description="EGF-like" evidence="3">
    <location>
        <begin position="514"/>
        <end position="542"/>
    </location>
</feature>
<dbReference type="Pfam" id="PF03302">
    <property type="entry name" value="VSP"/>
    <property type="match status" value="1"/>
</dbReference>
<dbReference type="InterPro" id="IPR009030">
    <property type="entry name" value="Growth_fac_rcpt_cys_sf"/>
</dbReference>
<dbReference type="SMART" id="SM00261">
    <property type="entry name" value="FU"/>
    <property type="match status" value="7"/>
</dbReference>
<dbReference type="PANTHER" id="PTHR23275:SF100">
    <property type="entry name" value="EGF-LIKE DOMAIN-CONTAINING PROTEIN"/>
    <property type="match status" value="1"/>
</dbReference>
<dbReference type="VEuPathDB" id="GiardiaDB:GL50581_1902"/>
<name>V6TRB4_GIAIN</name>
<dbReference type="InterPro" id="IPR000742">
    <property type="entry name" value="EGF"/>
</dbReference>
<evidence type="ECO:0000256" key="1">
    <source>
        <dbReference type="SAM" id="Phobius"/>
    </source>
</evidence>
<dbReference type="PANTHER" id="PTHR23275">
    <property type="entry name" value="CABRIOLET.-RELATED"/>
    <property type="match status" value="1"/>
</dbReference>
<dbReference type="AlphaFoldDB" id="V6TRB4"/>
<dbReference type="VEuPathDB" id="GiardiaDB:DHA2_152668"/>
<dbReference type="InterPro" id="IPR006212">
    <property type="entry name" value="Furin_repeat"/>
</dbReference>
<dbReference type="Gene3D" id="2.10.220.10">
    <property type="entry name" value="Hormone Receptor, Insulin-like Growth Factor Receptor 1, Chain A, domain 2"/>
    <property type="match status" value="1"/>
</dbReference>
<proteinExistence type="predicted"/>
<dbReference type="InterPro" id="IPR005127">
    <property type="entry name" value="Giardia_VSP"/>
</dbReference>
<gene>
    <name evidence="4" type="ORF">GSB_154015</name>
</gene>
<evidence type="ECO:0000256" key="2">
    <source>
        <dbReference type="SAM" id="SignalP"/>
    </source>
</evidence>
<feature type="domain" description="EGF-like" evidence="3">
    <location>
        <begin position="159"/>
        <end position="211"/>
    </location>
</feature>
<dbReference type="SUPFAM" id="SSF57184">
    <property type="entry name" value="Growth factor receptor domain"/>
    <property type="match status" value="3"/>
</dbReference>
<dbReference type="OrthoDB" id="18487at2759"/>
<feature type="signal peptide" evidence="2">
    <location>
        <begin position="1"/>
        <end position="17"/>
    </location>
</feature>
<evidence type="ECO:0000259" key="3">
    <source>
        <dbReference type="SMART" id="SM00181"/>
    </source>
</evidence>
<feature type="domain" description="EGF-like" evidence="3">
    <location>
        <begin position="240"/>
        <end position="292"/>
    </location>
</feature>
<feature type="domain" description="EGF-like" evidence="3">
    <location>
        <begin position="335"/>
        <end position="373"/>
    </location>
</feature>
<organism evidence="4 5">
    <name type="scientific">Giardia intestinalis</name>
    <name type="common">Giardia lamblia</name>
    <dbReference type="NCBI Taxonomy" id="5741"/>
    <lineage>
        <taxon>Eukaryota</taxon>
        <taxon>Metamonada</taxon>
        <taxon>Diplomonadida</taxon>
        <taxon>Hexamitidae</taxon>
        <taxon>Giardiinae</taxon>
        <taxon>Giardia</taxon>
    </lineage>
</organism>
<feature type="domain" description="EGF-like" evidence="3">
    <location>
        <begin position="83"/>
        <end position="129"/>
    </location>
</feature>
<dbReference type="Proteomes" id="UP000018040">
    <property type="component" value="Unassembled WGS sequence"/>
</dbReference>
<accession>V6TRB4</accession>
<evidence type="ECO:0000313" key="5">
    <source>
        <dbReference type="Proteomes" id="UP000018040"/>
    </source>
</evidence>
<keyword evidence="2" id="KW-0732">Signal</keyword>
<feature type="domain" description="EGF-like" evidence="3">
    <location>
        <begin position="693"/>
        <end position="722"/>
    </location>
</feature>
<dbReference type="InterPro" id="IPR052798">
    <property type="entry name" value="Giardia_VSA"/>
</dbReference>
<reference evidence="5" key="1">
    <citation type="submission" date="2012-02" db="EMBL/GenBank/DDBJ databases">
        <title>Genome sequencing of Giardia lamblia Genotypes A2 and B isolates (DH and GS) and comparative analysis with the genomes of Genotypes A1 and E (WB and Pig).</title>
        <authorList>
            <person name="Adam R."/>
            <person name="Dahlstrom E."/>
            <person name="Martens C."/>
            <person name="Bruno D."/>
            <person name="Barbian K."/>
            <person name="Porcella S.F."/>
            <person name="Nash T."/>
        </authorList>
    </citation>
    <scope>NUCLEOTIDE SEQUENCE</scope>
    <source>
        <strain evidence="5">GS</strain>
    </source>
</reference>
<feature type="transmembrane region" description="Helical" evidence="1">
    <location>
        <begin position="804"/>
        <end position="828"/>
    </location>
</feature>
<dbReference type="EMBL" id="AHHH01000137">
    <property type="protein sequence ID" value="ESU41246.1"/>
    <property type="molecule type" value="Genomic_DNA"/>
</dbReference>
<evidence type="ECO:0000313" key="4">
    <source>
        <dbReference type="EMBL" id="ESU41246.1"/>
    </source>
</evidence>
<feature type="domain" description="EGF-like" evidence="3">
    <location>
        <begin position="416"/>
        <end position="454"/>
    </location>
</feature>
<keyword evidence="1" id="KW-0812">Transmembrane</keyword>
<dbReference type="VEuPathDB" id="GiardiaDB:QR46_2660"/>
<protein>
    <submittedName>
        <fullName evidence="4">Variant-specific surface protein</fullName>
    </submittedName>
</protein>
<dbReference type="VEuPathDB" id="GiardiaDB:GL50803_0050345"/>
<sequence>MLNKFALVVLILQLARAERHAAAQNCATYKRSNEGDACVKTSPGSACTTLNSAGCATCSTGSSGETCLTCADSEKFIAANKKSCKAACDTSGGEVVDSAAVGPDSRPDKPACNVGRCEKGYQLQGDACVKTSPGSACTTLNSAGCATCSTGSSGETCLTCADSEKFIAANKKSCKAACNAAGEVVDSAASSKACKCDGDNGYTLQSDGTCAKAASNACPTLDGAGCKTCDSSAGGETCLTCKDSAHFIQLDKKGCTSSCTGDGVIGDSAVTPKVCKCDSTNGYTLQSDGTCAKAASNACPTLDGAGCKTCDSSAGGETCLTCKNEAHYVAANKKSCKAACNAAGEVVDSAASSKACKCDGDNGYTLQSDGTCAKAASNACPTLDGAGCKTCDSSAGGETCLTCKNEAHYVAANKKSCKAACNAAGEVVDSAASSKACKCDGDNGYTLQSDGTCAKGGCNTKNCQTCDNKGTANEVCTVCTTSYYLTPTNQCTSNCAALSGYYGATENEKRVCKRCGVANCVVCEEDGTCDLCADGFFGPSCSKCHESCRTCSGGAGADKCTSCMPGSALTYGSAGNTGTCGEGCTTGTGQGACKTCDLTVEGTKYCSKCSEAKEYPQNGVCAGISARASSCQDSNIADGVCNACENGFFKMSGGCYSTGQLPGATVCTSAQTGGTCTKSEPGYNVDSSGVLVTCPEGCEACSSANACTKCKDGYVTGTGGCEKCDASCLTCGTNAKTCTACSSGYYKVGDAAAPCTSCEADSGSVKGVSGCLSCAPPTGSGPVLCYLMKDGTAGDSGPNLSSGAIAGISVAVIAVVGGLVGFLCWWFVCRGKA</sequence>
<keyword evidence="1" id="KW-0472">Membrane</keyword>
<keyword evidence="1" id="KW-1133">Transmembrane helix</keyword>
<dbReference type="SMART" id="SM00181">
    <property type="entry name" value="EGF"/>
    <property type="match status" value="7"/>
</dbReference>
<reference evidence="4 5" key="2">
    <citation type="journal article" date="2013" name="Genome Biol. Evol.">
        <title>Genome sequencing of Giardia lamblia genotypes A2 and B isolates (DH and GS) and comparative analysis with the genomes of genotypes A1 and E (WB and Pig).</title>
        <authorList>
            <person name="Adam R.D."/>
            <person name="Dahlstrom E.W."/>
            <person name="Martens C.A."/>
            <person name="Bruno D.P."/>
            <person name="Barbian K.D."/>
            <person name="Ricklefs S.M."/>
            <person name="Hernandez M.M."/>
            <person name="Narla N.P."/>
            <person name="Patel R.B."/>
            <person name="Porcella S.F."/>
            <person name="Nash T.E."/>
        </authorList>
    </citation>
    <scope>NUCLEOTIDE SEQUENCE [LARGE SCALE GENOMIC DNA]</scope>
    <source>
        <strain evidence="4 5">GS</strain>
    </source>
</reference>
<feature type="chain" id="PRO_5004753595" evidence="2">
    <location>
        <begin position="18"/>
        <end position="833"/>
    </location>
</feature>
<comment type="caution">
    <text evidence="4">The sequence shown here is derived from an EMBL/GenBank/DDBJ whole genome shotgun (WGS) entry which is preliminary data.</text>
</comment>